<organism evidence="8 9">
    <name type="scientific">Draconibacterium sediminis</name>
    <dbReference type="NCBI Taxonomy" id="1544798"/>
    <lineage>
        <taxon>Bacteria</taxon>
        <taxon>Pseudomonadati</taxon>
        <taxon>Bacteroidota</taxon>
        <taxon>Bacteroidia</taxon>
        <taxon>Marinilabiliales</taxon>
        <taxon>Prolixibacteraceae</taxon>
        <taxon>Draconibacterium</taxon>
    </lineage>
</organism>
<dbReference type="PROSITE" id="PS51257">
    <property type="entry name" value="PROKAR_LIPOPROTEIN"/>
    <property type="match status" value="1"/>
</dbReference>
<keyword evidence="5" id="KW-0998">Cell outer membrane</keyword>
<dbReference type="EMBL" id="JRHC01000001">
    <property type="protein sequence ID" value="KJF45296.1"/>
    <property type="molecule type" value="Genomic_DNA"/>
</dbReference>
<keyword evidence="9" id="KW-1185">Reference proteome</keyword>
<gene>
    <name evidence="8" type="ORF">LH29_07920</name>
</gene>
<protein>
    <recommendedName>
        <fullName evidence="10">Carbohydrate-binding protein SusD</fullName>
    </recommendedName>
</protein>
<feature type="domain" description="RagB/SusD" evidence="6">
    <location>
        <begin position="349"/>
        <end position="545"/>
    </location>
</feature>
<evidence type="ECO:0000256" key="1">
    <source>
        <dbReference type="ARBA" id="ARBA00004442"/>
    </source>
</evidence>
<dbReference type="Gene3D" id="1.25.40.390">
    <property type="match status" value="1"/>
</dbReference>
<dbReference type="STRING" id="1544798.LH29_07920"/>
<dbReference type="InterPro" id="IPR033985">
    <property type="entry name" value="SusD-like_N"/>
</dbReference>
<dbReference type="GO" id="GO:0009279">
    <property type="term" value="C:cell outer membrane"/>
    <property type="evidence" value="ECO:0007669"/>
    <property type="project" value="UniProtKB-SubCell"/>
</dbReference>
<name>A0A0D8JFI2_9BACT</name>
<evidence type="ECO:0000256" key="5">
    <source>
        <dbReference type="ARBA" id="ARBA00023237"/>
    </source>
</evidence>
<comment type="caution">
    <text evidence="8">The sequence shown here is derived from an EMBL/GenBank/DDBJ whole genome shotgun (WGS) entry which is preliminary data.</text>
</comment>
<evidence type="ECO:0000259" key="7">
    <source>
        <dbReference type="Pfam" id="PF14322"/>
    </source>
</evidence>
<evidence type="ECO:0000256" key="2">
    <source>
        <dbReference type="ARBA" id="ARBA00006275"/>
    </source>
</evidence>
<evidence type="ECO:0000256" key="4">
    <source>
        <dbReference type="ARBA" id="ARBA00023136"/>
    </source>
</evidence>
<dbReference type="RefSeq" id="WP_045027356.1">
    <property type="nucleotide sequence ID" value="NZ_JRHC01000001.1"/>
</dbReference>
<evidence type="ECO:0000259" key="6">
    <source>
        <dbReference type="Pfam" id="PF07980"/>
    </source>
</evidence>
<reference evidence="8 9" key="1">
    <citation type="submission" date="2014-09" db="EMBL/GenBank/DDBJ databases">
        <title>Draft Genome Sequence of Draconibacterium sp. JN14CK-3.</title>
        <authorList>
            <person name="Dong C."/>
            <person name="Lai Q."/>
            <person name="Shao Z."/>
        </authorList>
    </citation>
    <scope>NUCLEOTIDE SEQUENCE [LARGE SCALE GENOMIC DNA]</scope>
    <source>
        <strain evidence="8 9">JN14CK-3</strain>
    </source>
</reference>
<comment type="similarity">
    <text evidence="2">Belongs to the SusD family.</text>
</comment>
<dbReference type="InterPro" id="IPR012944">
    <property type="entry name" value="SusD_RagB_dom"/>
</dbReference>
<dbReference type="PATRIC" id="fig|1544798.3.peg.1587"/>
<dbReference type="SUPFAM" id="SSF48452">
    <property type="entry name" value="TPR-like"/>
    <property type="match status" value="1"/>
</dbReference>
<accession>A0A0D8JFI2</accession>
<evidence type="ECO:0000256" key="3">
    <source>
        <dbReference type="ARBA" id="ARBA00022729"/>
    </source>
</evidence>
<evidence type="ECO:0000313" key="8">
    <source>
        <dbReference type="EMBL" id="KJF45296.1"/>
    </source>
</evidence>
<dbReference type="AlphaFoldDB" id="A0A0D8JFI2"/>
<evidence type="ECO:0000313" key="9">
    <source>
        <dbReference type="Proteomes" id="UP000032544"/>
    </source>
</evidence>
<feature type="domain" description="SusD-like N-terminal" evidence="7">
    <location>
        <begin position="82"/>
        <end position="228"/>
    </location>
</feature>
<evidence type="ECO:0008006" key="10">
    <source>
        <dbReference type="Google" id="ProtNLM"/>
    </source>
</evidence>
<dbReference type="Pfam" id="PF07980">
    <property type="entry name" value="SusD_RagB"/>
    <property type="match status" value="1"/>
</dbReference>
<keyword evidence="4" id="KW-0472">Membrane</keyword>
<dbReference type="InterPro" id="IPR011990">
    <property type="entry name" value="TPR-like_helical_dom_sf"/>
</dbReference>
<proteinExistence type="inferred from homology"/>
<dbReference type="Pfam" id="PF14322">
    <property type="entry name" value="SusD-like_3"/>
    <property type="match status" value="1"/>
</dbReference>
<dbReference type="Proteomes" id="UP000032544">
    <property type="component" value="Unassembled WGS sequence"/>
</dbReference>
<keyword evidence="3" id="KW-0732">Signal</keyword>
<sequence>MKKINYIYLIILLPLLFSCELEQLPSDSVSSIQAFSSVKGIEQATVGQYDTFKKNIVIRGKRSWQYNMPRVIDMVNLQGDDIYITNSYNDLTSFNQYNPESRLLDGGFNLANWAAHYKNIAVCNKIISDVDGTDAELKALVGENYYLRALWYLSLTRTYGRPYTHGTDYLSVPLRLDPDADVQERATVGEVYAQIISDLEMAAELLPEVTMRTRPSKEAAWALLSRVYTWMTDPTDASTVNYADLAISYADKVINSGKFPLTSTSSYFGSSEIRPKNMPVGTPVNHYFSRAKEESETVFALGVLASDAGIIARGKMFMQTYEGLGFGQYCASEYYRDILASDNNDLRTNFVEPRYQLDENGNVKVDENGNDMIFNHKGYVQYNINKFSYMGGDPFLADIVYQRSAEVYLNRAEAYAKKGLFGDGSAIQKALDDVNTIRTRAHAATYNSISDYSAVYPSNPGNPVADGETPNGADILDVVLTERFLELAWEFNRSVDVFRNKRNMYRNYLGPHLIKGIVNWDNNRIIAPIPLDEMNANPLLEQNPN</sequence>
<dbReference type="OrthoDB" id="630434at2"/>
<comment type="subcellular location">
    <subcellularLocation>
        <location evidence="1">Cell outer membrane</location>
    </subcellularLocation>
</comment>